<comment type="caution">
    <text evidence="14">The sequence shown here is derived from an EMBL/GenBank/DDBJ whole genome shotgun (WGS) entry which is preliminary data.</text>
</comment>
<comment type="catalytic activity">
    <reaction evidence="13">
        <text>C-terminal L-alpha-aminoacyl-L-glutamyl-L-glutamyl-[tubulin] + L-tyrosine + ATP = C-terminal L-alpha-aminoacyl-L-glutamyl-L-glutamyl-L-tyrosyl-[tubulin] + ADP + phosphate + H(+)</text>
        <dbReference type="Rhea" id="RHEA:17605"/>
        <dbReference type="Rhea" id="RHEA-COMP:16434"/>
        <dbReference type="Rhea" id="RHEA-COMP:16435"/>
        <dbReference type="ChEBI" id="CHEBI:15378"/>
        <dbReference type="ChEBI" id="CHEBI:30616"/>
        <dbReference type="ChEBI" id="CHEBI:43474"/>
        <dbReference type="ChEBI" id="CHEBI:58315"/>
        <dbReference type="ChEBI" id="CHEBI:149554"/>
        <dbReference type="ChEBI" id="CHEBI:149555"/>
        <dbReference type="ChEBI" id="CHEBI:456216"/>
        <dbReference type="EC" id="6.3.2.25"/>
    </reaction>
</comment>
<dbReference type="EC" id="6.3.2.25" evidence="11"/>
<evidence type="ECO:0000313" key="14">
    <source>
        <dbReference type="EMBL" id="KYQ89891.1"/>
    </source>
</evidence>
<dbReference type="InterPro" id="IPR052492">
    <property type="entry name" value="Tubulin-tyrosine_ligase"/>
</dbReference>
<keyword evidence="9" id="KW-0630">Potassium</keyword>
<evidence type="ECO:0000256" key="7">
    <source>
        <dbReference type="ARBA" id="ARBA00022840"/>
    </source>
</evidence>
<dbReference type="FunCoup" id="A0A151Z7F6">
    <property type="interactions" value="1"/>
</dbReference>
<evidence type="ECO:0000256" key="9">
    <source>
        <dbReference type="ARBA" id="ARBA00022958"/>
    </source>
</evidence>
<keyword evidence="7" id="KW-0067">ATP-binding</keyword>
<dbReference type="OrthoDB" id="18862at2759"/>
<evidence type="ECO:0000256" key="2">
    <source>
        <dbReference type="ARBA" id="ARBA00001958"/>
    </source>
</evidence>
<dbReference type="STRING" id="361077.A0A151Z7F6"/>
<name>A0A151Z7F6_TIELA</name>
<evidence type="ECO:0000256" key="13">
    <source>
        <dbReference type="ARBA" id="ARBA00047950"/>
    </source>
</evidence>
<comment type="similarity">
    <text evidence="3">Belongs to the tubulin--tyrosine ligase family.</text>
</comment>
<protein>
    <recommendedName>
        <fullName evidence="12">Tubulin--tyrosine ligase</fullName>
        <ecNumber evidence="11">6.3.2.25</ecNumber>
    </recommendedName>
</protein>
<comment type="subunit">
    <text evidence="4">Monomer.</text>
</comment>
<evidence type="ECO:0000313" key="15">
    <source>
        <dbReference type="Proteomes" id="UP000076078"/>
    </source>
</evidence>
<evidence type="ECO:0000256" key="6">
    <source>
        <dbReference type="ARBA" id="ARBA00022741"/>
    </source>
</evidence>
<evidence type="ECO:0000256" key="3">
    <source>
        <dbReference type="ARBA" id="ARBA00006820"/>
    </source>
</evidence>
<dbReference type="Pfam" id="PF03133">
    <property type="entry name" value="TTL"/>
    <property type="match status" value="1"/>
</dbReference>
<accession>A0A151Z7F6</accession>
<dbReference type="Proteomes" id="UP000076078">
    <property type="component" value="Unassembled WGS sequence"/>
</dbReference>
<gene>
    <name evidence="14" type="ORF">DLAC_09458</name>
</gene>
<evidence type="ECO:0000256" key="10">
    <source>
        <dbReference type="ARBA" id="ARBA00037791"/>
    </source>
</evidence>
<dbReference type="AlphaFoldDB" id="A0A151Z7F6"/>
<dbReference type="GO" id="GO:0005876">
    <property type="term" value="C:spindle microtubule"/>
    <property type="evidence" value="ECO:0007669"/>
    <property type="project" value="TreeGrafter"/>
</dbReference>
<keyword evidence="6" id="KW-0547">Nucleotide-binding</keyword>
<evidence type="ECO:0000256" key="12">
    <source>
        <dbReference type="ARBA" id="ARBA00041021"/>
    </source>
</evidence>
<proteinExistence type="inferred from homology"/>
<evidence type="ECO:0000256" key="8">
    <source>
        <dbReference type="ARBA" id="ARBA00022842"/>
    </source>
</evidence>
<dbReference type="GO" id="GO:0005524">
    <property type="term" value="F:ATP binding"/>
    <property type="evidence" value="ECO:0007669"/>
    <property type="project" value="UniProtKB-KW"/>
</dbReference>
<comment type="cofactor">
    <cofactor evidence="1">
        <name>Mg(2+)</name>
        <dbReference type="ChEBI" id="CHEBI:18420"/>
    </cofactor>
</comment>
<evidence type="ECO:0000256" key="4">
    <source>
        <dbReference type="ARBA" id="ARBA00011245"/>
    </source>
</evidence>
<dbReference type="PANTHER" id="PTHR46570">
    <property type="entry name" value="TUBULIN--TYROSINE LIGASE"/>
    <property type="match status" value="1"/>
</dbReference>
<dbReference type="OMA" id="LTNFCYQ"/>
<dbReference type="InterPro" id="IPR004344">
    <property type="entry name" value="TTL/TTLL_fam"/>
</dbReference>
<evidence type="ECO:0000256" key="11">
    <source>
        <dbReference type="ARBA" id="ARBA00038960"/>
    </source>
</evidence>
<dbReference type="SUPFAM" id="SSF56059">
    <property type="entry name" value="Glutathione synthetase ATP-binding domain-like"/>
    <property type="match status" value="1"/>
</dbReference>
<keyword evidence="15" id="KW-1185">Reference proteome</keyword>
<keyword evidence="5" id="KW-0436">Ligase</keyword>
<sequence length="417" mass="48753">MQECIIRKGYHIKRKFSYYRLIEQLVLRDDPTWVPVDSKTAPVGKSFKETLEMTKCRDQCDIPLLFTDLTWESNNTTTYIREFLEDEVDNSQDVTSPKEKRHMRAIPSCSVIRNAIPGYQLMNDKYLLAKTLIGSPYSVPSVFIDSGKRIFNPLNIDISSKEQEKEKQQSGIWYLKDPLLNKSLGIQLFSNIEDVLENCSSEKRYLLQKEIIPLLLNEKYKFDVRVMVVLYFNKDETKLYLFKDGVVRSTQKQYECNSLDKSSQLTNFCYQLELDPEFKNIYSLSEIDSQYNQHFYNSIKVAVTDIFSRFIHKLNQMSPRNQGFTVWGLDFIFDQQTKSPHLLEMNLSPSMFQKSKPEIAEICQRFSKQLVPLFLDPLVNQQPQPTDTLDFVLLLSTKNTQNNTDNDNIDSENDILF</sequence>
<dbReference type="EMBL" id="LODT01000038">
    <property type="protein sequence ID" value="KYQ89891.1"/>
    <property type="molecule type" value="Genomic_DNA"/>
</dbReference>
<comment type="cofactor">
    <cofactor evidence="2">
        <name>K(+)</name>
        <dbReference type="ChEBI" id="CHEBI:29103"/>
    </cofactor>
</comment>
<comment type="function">
    <text evidence="10">Catalyzes the post-translational addition of a tyrosine to the C-terminal end of detyrosinated alpha-tubulin.</text>
</comment>
<dbReference type="GO" id="GO:0004835">
    <property type="term" value="F:tubulin-tyrosine ligase activity"/>
    <property type="evidence" value="ECO:0007669"/>
    <property type="project" value="UniProtKB-EC"/>
</dbReference>
<dbReference type="PANTHER" id="PTHR46570:SF1">
    <property type="entry name" value="TUBULIN--TYROSINE LIGASE"/>
    <property type="match status" value="1"/>
</dbReference>
<dbReference type="PROSITE" id="PS51221">
    <property type="entry name" value="TTL"/>
    <property type="match status" value="1"/>
</dbReference>
<dbReference type="GO" id="GO:0000226">
    <property type="term" value="P:microtubule cytoskeleton organization"/>
    <property type="evidence" value="ECO:0007669"/>
    <property type="project" value="TreeGrafter"/>
</dbReference>
<evidence type="ECO:0000256" key="5">
    <source>
        <dbReference type="ARBA" id="ARBA00022598"/>
    </source>
</evidence>
<keyword evidence="8" id="KW-0460">Magnesium</keyword>
<reference evidence="14 15" key="1">
    <citation type="submission" date="2015-12" db="EMBL/GenBank/DDBJ databases">
        <title>Dictyostelia acquired genes for synthesis and detection of signals that induce cell-type specialization by lateral gene transfer from prokaryotes.</title>
        <authorList>
            <person name="Gloeckner G."/>
            <person name="Schaap P."/>
        </authorList>
    </citation>
    <scope>NUCLEOTIDE SEQUENCE [LARGE SCALE GENOMIC DNA]</scope>
    <source>
        <strain evidence="14 15">TK</strain>
    </source>
</reference>
<dbReference type="InParanoid" id="A0A151Z7F6"/>
<evidence type="ECO:0000256" key="1">
    <source>
        <dbReference type="ARBA" id="ARBA00001946"/>
    </source>
</evidence>
<dbReference type="Gene3D" id="3.30.470.20">
    <property type="entry name" value="ATP-grasp fold, B domain"/>
    <property type="match status" value="1"/>
</dbReference>
<organism evidence="14 15">
    <name type="scientific">Tieghemostelium lacteum</name>
    <name type="common">Slime mold</name>
    <name type="synonym">Dictyostelium lacteum</name>
    <dbReference type="NCBI Taxonomy" id="361077"/>
    <lineage>
        <taxon>Eukaryota</taxon>
        <taxon>Amoebozoa</taxon>
        <taxon>Evosea</taxon>
        <taxon>Eumycetozoa</taxon>
        <taxon>Dictyostelia</taxon>
        <taxon>Dictyosteliales</taxon>
        <taxon>Raperosteliaceae</taxon>
        <taxon>Tieghemostelium</taxon>
    </lineage>
</organism>